<keyword evidence="10" id="KW-1003">Cell membrane</keyword>
<dbReference type="SUPFAM" id="SSF81653">
    <property type="entry name" value="Calcium ATPase, transduction domain A"/>
    <property type="match status" value="1"/>
</dbReference>
<feature type="transmembrane region" description="Helical" evidence="10">
    <location>
        <begin position="801"/>
        <end position="825"/>
    </location>
</feature>
<evidence type="ECO:0000259" key="11">
    <source>
        <dbReference type="PROSITE" id="PS50846"/>
    </source>
</evidence>
<evidence type="ECO:0000256" key="6">
    <source>
        <dbReference type="ARBA" id="ARBA00022840"/>
    </source>
</evidence>
<keyword evidence="5 10" id="KW-0547">Nucleotide-binding</keyword>
<keyword evidence="13" id="KW-1185">Reference proteome</keyword>
<dbReference type="InterPro" id="IPR017969">
    <property type="entry name" value="Heavy-metal-associated_CS"/>
</dbReference>
<keyword evidence="7" id="KW-1278">Translocase</keyword>
<dbReference type="EMBL" id="JAFIRA010000007">
    <property type="protein sequence ID" value="MCJ2542171.1"/>
    <property type="molecule type" value="Genomic_DNA"/>
</dbReference>
<evidence type="ECO:0000256" key="7">
    <source>
        <dbReference type="ARBA" id="ARBA00022967"/>
    </source>
</evidence>
<dbReference type="Gene3D" id="3.40.50.1000">
    <property type="entry name" value="HAD superfamily/HAD-like"/>
    <property type="match status" value="1"/>
</dbReference>
<keyword evidence="6 10" id="KW-0067">ATP-binding</keyword>
<proteinExistence type="inferred from homology"/>
<dbReference type="NCBIfam" id="TIGR01494">
    <property type="entry name" value="ATPase_P-type"/>
    <property type="match status" value="1"/>
</dbReference>
<dbReference type="Pfam" id="PF00122">
    <property type="entry name" value="E1-E2_ATPase"/>
    <property type="match status" value="1"/>
</dbReference>
<dbReference type="Proteomes" id="UP000830835">
    <property type="component" value="Unassembled WGS sequence"/>
</dbReference>
<sequence>MPILDAVAQVGDPVGQGQTLAGSLLLEVGGMSCAGCVRAVEQELLKQPGVVKASVNLVTGSALVEFAAGIEPNPEHLAEILTEAGFPSHYRQDGEVLSTAGSEALGADVDALVRVSGTEHFASADPVAKQRQQTQQQIRQALTAAFLLVLSAAGHLNLFTRLGLPILNDVWLHWGLATLTFVGPARSLVLDGWKAARRLAPNMNTLVTLGSGSAYVASLVGLLAPQVGWECFFDEPVMLLSFILLGRALEQHSRLRAASSLQALVNLRPSVARRVQGSEAELAHCSSLAEGALDFGLQVEEGCPIEQVRVGDYLQVRAGERIPVDGEVIAGQATVNEAMLTGESLPVLKQPGDAVVAGTLNQSGVLICRATRTGKETTLAQIIHLVEAAQARKAPIQGIADAVAGYFTYGVVTLALLTFGFWYWVGIPLWGSDWLTGHSLHMHLLASDHVPHPTPLLNSLKLAIAVLVVACPCALGLATPTAILVGTGLGAERGLLIRGGDVLEKAHHLQSLVFDKTGTLTQGDPRLTDCISLEGSLDSARLLQLAATVESGTHHPLAEAILRAAREQGLPLFSATAFQTEPGLGVAAQVEGQRVILGSLHWLADLGIPIAPEAQAQIEALVGAGKTVVGVAVQGSLVGLMAAQDPLRPDARATLQQLQKMGLQVMLLTGDRAEVAEQVVQSLELPGIRVIAEVHPGAKAQVIRDLQAQGLRVGMVGDGINDAPALAQADVGISLHSATDVAIETADIILMRNRLWDVVEAIRLSSATFRKIRQNLIWAFGYNLLGIPVAAGALLPSFGLLLSPAMAGGLMAFSSVSVVLNSLLLRRTFSESKPHS</sequence>
<dbReference type="PANTHER" id="PTHR43520:SF19">
    <property type="entry name" value="COPPER-TRANSPORTING ATPASE PAA2, CHLOROPLASTIC"/>
    <property type="match status" value="1"/>
</dbReference>
<gene>
    <name evidence="12" type="ORF">JX360_04500</name>
</gene>
<dbReference type="InterPro" id="IPR001757">
    <property type="entry name" value="P_typ_ATPase"/>
</dbReference>
<dbReference type="InterPro" id="IPR027256">
    <property type="entry name" value="P-typ_ATPase_IB"/>
</dbReference>
<dbReference type="CDD" id="cd02094">
    <property type="entry name" value="P-type_ATPase_Cu-like"/>
    <property type="match status" value="1"/>
</dbReference>
<dbReference type="PROSITE" id="PS00154">
    <property type="entry name" value="ATPASE_E1_E2"/>
    <property type="match status" value="1"/>
</dbReference>
<evidence type="ECO:0000256" key="2">
    <source>
        <dbReference type="ARBA" id="ARBA00006024"/>
    </source>
</evidence>
<dbReference type="NCBIfam" id="TIGR01525">
    <property type="entry name" value="ATPase-IB_hvy"/>
    <property type="match status" value="1"/>
</dbReference>
<feature type="transmembrane region" description="Helical" evidence="10">
    <location>
        <begin position="141"/>
        <end position="159"/>
    </location>
</feature>
<dbReference type="Gene3D" id="3.40.1110.10">
    <property type="entry name" value="Calcium-transporting ATPase, cytoplasmic domain N"/>
    <property type="match status" value="1"/>
</dbReference>
<organism evidence="12 13">
    <name type="scientific">Thermostichus vulcanus str. 'Rupite'</name>
    <dbReference type="NCBI Taxonomy" id="2813851"/>
    <lineage>
        <taxon>Bacteria</taxon>
        <taxon>Bacillati</taxon>
        <taxon>Cyanobacteriota</taxon>
        <taxon>Cyanophyceae</taxon>
        <taxon>Thermostichales</taxon>
        <taxon>Thermostichaceae</taxon>
        <taxon>Thermostichus</taxon>
    </lineage>
</organism>
<dbReference type="Gene3D" id="2.70.150.10">
    <property type="entry name" value="Calcium-transporting ATPase, cytoplasmic transduction domain A"/>
    <property type="match status" value="1"/>
</dbReference>
<dbReference type="InterPro" id="IPR036163">
    <property type="entry name" value="HMA_dom_sf"/>
</dbReference>
<dbReference type="InterPro" id="IPR059000">
    <property type="entry name" value="ATPase_P-type_domA"/>
</dbReference>
<feature type="transmembrane region" description="Helical" evidence="10">
    <location>
        <begin position="171"/>
        <end position="193"/>
    </location>
</feature>
<dbReference type="PRINTS" id="PR00119">
    <property type="entry name" value="CATATPASE"/>
</dbReference>
<dbReference type="PANTHER" id="PTHR43520">
    <property type="entry name" value="ATP7, ISOFORM B"/>
    <property type="match status" value="1"/>
</dbReference>
<evidence type="ECO:0000256" key="8">
    <source>
        <dbReference type="ARBA" id="ARBA00022989"/>
    </source>
</evidence>
<dbReference type="SUPFAM" id="SSF55008">
    <property type="entry name" value="HMA, heavy metal-associated domain"/>
    <property type="match status" value="1"/>
</dbReference>
<feature type="domain" description="HMA" evidence="11">
    <location>
        <begin position="22"/>
        <end position="89"/>
    </location>
</feature>
<comment type="caution">
    <text evidence="12">The sequence shown here is derived from an EMBL/GenBank/DDBJ whole genome shotgun (WGS) entry which is preliminary data.</text>
</comment>
<comment type="subcellular location">
    <subcellularLocation>
        <location evidence="10">Cell membrane</location>
    </subcellularLocation>
    <subcellularLocation>
        <location evidence="1">Membrane</location>
        <topology evidence="1">Multi-pass membrane protein</topology>
    </subcellularLocation>
</comment>
<dbReference type="Gene3D" id="3.30.70.100">
    <property type="match status" value="1"/>
</dbReference>
<dbReference type="InterPro" id="IPR023298">
    <property type="entry name" value="ATPase_P-typ_TM_dom_sf"/>
</dbReference>
<dbReference type="Pfam" id="PF00702">
    <property type="entry name" value="Hydrolase"/>
    <property type="match status" value="1"/>
</dbReference>
<dbReference type="SUPFAM" id="SSF81665">
    <property type="entry name" value="Calcium ATPase, transmembrane domain M"/>
    <property type="match status" value="1"/>
</dbReference>
<keyword evidence="3 10" id="KW-0812">Transmembrane</keyword>
<dbReference type="SFLD" id="SFLDG00002">
    <property type="entry name" value="C1.7:_P-type_atpase_like"/>
    <property type="match status" value="1"/>
</dbReference>
<evidence type="ECO:0000256" key="10">
    <source>
        <dbReference type="RuleBase" id="RU362081"/>
    </source>
</evidence>
<keyword evidence="9 10" id="KW-0472">Membrane</keyword>
<evidence type="ECO:0000256" key="4">
    <source>
        <dbReference type="ARBA" id="ARBA00022723"/>
    </source>
</evidence>
<dbReference type="SFLD" id="SFLDS00003">
    <property type="entry name" value="Haloacid_Dehalogenase"/>
    <property type="match status" value="1"/>
</dbReference>
<dbReference type="InterPro" id="IPR023299">
    <property type="entry name" value="ATPase_P-typ_cyto_dom_N"/>
</dbReference>
<evidence type="ECO:0000256" key="3">
    <source>
        <dbReference type="ARBA" id="ARBA00022692"/>
    </source>
</evidence>
<dbReference type="InterPro" id="IPR023214">
    <property type="entry name" value="HAD_sf"/>
</dbReference>
<keyword evidence="8 10" id="KW-1133">Transmembrane helix</keyword>
<dbReference type="PROSITE" id="PS01047">
    <property type="entry name" value="HMA_1"/>
    <property type="match status" value="1"/>
</dbReference>
<protein>
    <submittedName>
        <fullName evidence="12">Copper-translocating P-type ATPase</fullName>
    </submittedName>
</protein>
<dbReference type="PROSITE" id="PS50846">
    <property type="entry name" value="HMA_2"/>
    <property type="match status" value="1"/>
</dbReference>
<dbReference type="InterPro" id="IPR006121">
    <property type="entry name" value="HMA_dom"/>
</dbReference>
<evidence type="ECO:0000313" key="12">
    <source>
        <dbReference type="EMBL" id="MCJ2542171.1"/>
    </source>
</evidence>
<dbReference type="InterPro" id="IPR018303">
    <property type="entry name" value="ATPase_P-typ_P_site"/>
</dbReference>
<dbReference type="CDD" id="cd00371">
    <property type="entry name" value="HMA"/>
    <property type="match status" value="1"/>
</dbReference>
<dbReference type="SUPFAM" id="SSF56784">
    <property type="entry name" value="HAD-like"/>
    <property type="match status" value="1"/>
</dbReference>
<accession>A0ABT0C8T0</accession>
<comment type="similarity">
    <text evidence="2 10">Belongs to the cation transport ATPase (P-type) (TC 3.A.3) family. Type IB subfamily.</text>
</comment>
<evidence type="ECO:0000256" key="1">
    <source>
        <dbReference type="ARBA" id="ARBA00004141"/>
    </source>
</evidence>
<dbReference type="SFLD" id="SFLDF00027">
    <property type="entry name" value="p-type_atpase"/>
    <property type="match status" value="1"/>
</dbReference>
<dbReference type="InterPro" id="IPR036412">
    <property type="entry name" value="HAD-like_sf"/>
</dbReference>
<dbReference type="Pfam" id="PF00403">
    <property type="entry name" value="HMA"/>
    <property type="match status" value="1"/>
</dbReference>
<evidence type="ECO:0000313" key="13">
    <source>
        <dbReference type="Proteomes" id="UP000830835"/>
    </source>
</evidence>
<feature type="transmembrane region" description="Helical" evidence="10">
    <location>
        <begin position="462"/>
        <end position="489"/>
    </location>
</feature>
<dbReference type="InterPro" id="IPR044492">
    <property type="entry name" value="P_typ_ATPase_HD_dom"/>
</dbReference>
<keyword evidence="4 10" id="KW-0479">Metal-binding</keyword>
<dbReference type="InterPro" id="IPR008250">
    <property type="entry name" value="ATPase_P-typ_transduc_dom_A_sf"/>
</dbReference>
<evidence type="ECO:0000256" key="5">
    <source>
        <dbReference type="ARBA" id="ARBA00022741"/>
    </source>
</evidence>
<feature type="transmembrane region" description="Helical" evidence="10">
    <location>
        <begin position="402"/>
        <end position="425"/>
    </location>
</feature>
<reference evidence="12" key="1">
    <citation type="submission" date="2021-02" db="EMBL/GenBank/DDBJ databases">
        <title>The CRISPR/cas machinery reduction and long-range gene transfer in the hot spring cyanobacterium Synechococcus.</title>
        <authorList>
            <person name="Dvorak P."/>
            <person name="Jahodarova E."/>
            <person name="Hasler P."/>
            <person name="Poulickova A."/>
        </authorList>
    </citation>
    <scope>NUCLEOTIDE SEQUENCE</scope>
    <source>
        <strain evidence="12">Rupite</strain>
    </source>
</reference>
<evidence type="ECO:0000256" key="9">
    <source>
        <dbReference type="ARBA" id="ARBA00023136"/>
    </source>
</evidence>
<feature type="transmembrane region" description="Helical" evidence="10">
    <location>
        <begin position="776"/>
        <end position="795"/>
    </location>
</feature>
<name>A0ABT0C8T0_THEVL</name>